<reference evidence="2" key="1">
    <citation type="journal article" date="2020" name="Stud. Mycol.">
        <title>101 Dothideomycetes genomes: A test case for predicting lifestyles and emergence of pathogens.</title>
        <authorList>
            <person name="Haridas S."/>
            <person name="Albert R."/>
            <person name="Binder M."/>
            <person name="Bloem J."/>
            <person name="LaButti K."/>
            <person name="Salamov A."/>
            <person name="Andreopoulos B."/>
            <person name="Baker S."/>
            <person name="Barry K."/>
            <person name="Bills G."/>
            <person name="Bluhm B."/>
            <person name="Cannon C."/>
            <person name="Castanera R."/>
            <person name="Culley D."/>
            <person name="Daum C."/>
            <person name="Ezra D."/>
            <person name="Gonzalez J."/>
            <person name="Henrissat B."/>
            <person name="Kuo A."/>
            <person name="Liang C."/>
            <person name="Lipzen A."/>
            <person name="Lutzoni F."/>
            <person name="Magnuson J."/>
            <person name="Mondo S."/>
            <person name="Nolan M."/>
            <person name="Ohm R."/>
            <person name="Pangilinan J."/>
            <person name="Park H.-J."/>
            <person name="Ramirez L."/>
            <person name="Alfaro M."/>
            <person name="Sun H."/>
            <person name="Tritt A."/>
            <person name="Yoshinaga Y."/>
            <person name="Zwiers L.-H."/>
            <person name="Turgeon B."/>
            <person name="Goodwin S."/>
            <person name="Spatafora J."/>
            <person name="Crous P."/>
            <person name="Grigoriev I."/>
        </authorList>
    </citation>
    <scope>NUCLEOTIDE SEQUENCE [LARGE SCALE GENOMIC DNA]</scope>
    <source>
        <strain evidence="2">CECT 20119</strain>
    </source>
</reference>
<gene>
    <name evidence="1" type="ORF">BDZ85DRAFT_278756</name>
</gene>
<protein>
    <submittedName>
        <fullName evidence="1">Uncharacterized protein</fullName>
    </submittedName>
</protein>
<name>A0A6A6GMJ4_9PEZI</name>
<dbReference type="Gene3D" id="2.30.40.10">
    <property type="entry name" value="Urease, subunit C, domain 1"/>
    <property type="match status" value="1"/>
</dbReference>
<proteinExistence type="predicted"/>
<keyword evidence="2" id="KW-1185">Reference proteome</keyword>
<dbReference type="OrthoDB" id="194468at2759"/>
<organism evidence="1 2">
    <name type="scientific">Elsinoe ampelina</name>
    <dbReference type="NCBI Taxonomy" id="302913"/>
    <lineage>
        <taxon>Eukaryota</taxon>
        <taxon>Fungi</taxon>
        <taxon>Dikarya</taxon>
        <taxon>Ascomycota</taxon>
        <taxon>Pezizomycotina</taxon>
        <taxon>Dothideomycetes</taxon>
        <taxon>Dothideomycetidae</taxon>
        <taxon>Myriangiales</taxon>
        <taxon>Elsinoaceae</taxon>
        <taxon>Elsinoe</taxon>
    </lineage>
</organism>
<dbReference type="InterPro" id="IPR011059">
    <property type="entry name" value="Metal-dep_hydrolase_composite"/>
</dbReference>
<sequence length="129" mass="13768">MPKYVLLKNGTLLVHDDSDHVTPTTSDLLVTGNKMFRIALSVDPPEECEVVETAPASSLVPALSTANSTLSAEHKLGRIREVYLATLVVFDGMSPQMLGAAQEDPVRAIVVHSSPGDVEMVVVDGKVTK</sequence>
<dbReference type="SUPFAM" id="SSF51338">
    <property type="entry name" value="Composite domain of metallo-dependent hydrolases"/>
    <property type="match status" value="1"/>
</dbReference>
<dbReference type="GO" id="GO:0016810">
    <property type="term" value="F:hydrolase activity, acting on carbon-nitrogen (but not peptide) bonds"/>
    <property type="evidence" value="ECO:0007669"/>
    <property type="project" value="InterPro"/>
</dbReference>
<accession>A0A6A6GMJ4</accession>
<dbReference type="AlphaFoldDB" id="A0A6A6GMJ4"/>
<dbReference type="EMBL" id="ML992502">
    <property type="protein sequence ID" value="KAF2226838.1"/>
    <property type="molecule type" value="Genomic_DNA"/>
</dbReference>
<evidence type="ECO:0000313" key="1">
    <source>
        <dbReference type="EMBL" id="KAF2226838.1"/>
    </source>
</evidence>
<evidence type="ECO:0000313" key="2">
    <source>
        <dbReference type="Proteomes" id="UP000799538"/>
    </source>
</evidence>
<dbReference type="Proteomes" id="UP000799538">
    <property type="component" value="Unassembled WGS sequence"/>
</dbReference>